<dbReference type="Proteomes" id="UP000624041">
    <property type="component" value="Unassembled WGS sequence"/>
</dbReference>
<dbReference type="Pfam" id="PF00085">
    <property type="entry name" value="Thioredoxin"/>
    <property type="match status" value="1"/>
</dbReference>
<evidence type="ECO:0000259" key="1">
    <source>
        <dbReference type="Pfam" id="PF00085"/>
    </source>
</evidence>
<name>A0A918D2T5_9BACI</name>
<keyword evidence="3" id="KW-1185">Reference proteome</keyword>
<organism evidence="2 3">
    <name type="scientific">Oceanobacillus indicireducens</name>
    <dbReference type="NCBI Taxonomy" id="1004261"/>
    <lineage>
        <taxon>Bacteria</taxon>
        <taxon>Bacillati</taxon>
        <taxon>Bacillota</taxon>
        <taxon>Bacilli</taxon>
        <taxon>Bacillales</taxon>
        <taxon>Bacillaceae</taxon>
        <taxon>Oceanobacillus</taxon>
    </lineage>
</organism>
<reference evidence="2" key="2">
    <citation type="submission" date="2020-09" db="EMBL/GenBank/DDBJ databases">
        <authorList>
            <person name="Sun Q."/>
            <person name="Ohkuma M."/>
        </authorList>
    </citation>
    <scope>NUCLEOTIDE SEQUENCE</scope>
    <source>
        <strain evidence="2">JCM 17251</strain>
    </source>
</reference>
<protein>
    <submittedName>
        <fullName evidence="2">Thioredoxin-like protein YusE</fullName>
    </submittedName>
</protein>
<dbReference type="CDD" id="cd02947">
    <property type="entry name" value="TRX_family"/>
    <property type="match status" value="1"/>
</dbReference>
<dbReference type="EMBL" id="BMOS01000021">
    <property type="protein sequence ID" value="GGN61838.1"/>
    <property type="molecule type" value="Genomic_DNA"/>
</dbReference>
<reference evidence="2" key="1">
    <citation type="journal article" date="2014" name="Int. J. Syst. Evol. Microbiol.">
        <title>Complete genome sequence of Corynebacterium casei LMG S-19264T (=DSM 44701T), isolated from a smear-ripened cheese.</title>
        <authorList>
            <consortium name="US DOE Joint Genome Institute (JGI-PGF)"/>
            <person name="Walter F."/>
            <person name="Albersmeier A."/>
            <person name="Kalinowski J."/>
            <person name="Ruckert C."/>
        </authorList>
    </citation>
    <scope>NUCLEOTIDE SEQUENCE</scope>
    <source>
        <strain evidence="2">JCM 17251</strain>
    </source>
</reference>
<comment type="caution">
    <text evidence="2">The sequence shown here is derived from an EMBL/GenBank/DDBJ whole genome shotgun (WGS) entry which is preliminary data.</text>
</comment>
<evidence type="ECO:0000313" key="3">
    <source>
        <dbReference type="Proteomes" id="UP000624041"/>
    </source>
</evidence>
<evidence type="ECO:0000313" key="2">
    <source>
        <dbReference type="EMBL" id="GGN61838.1"/>
    </source>
</evidence>
<dbReference type="RefSeq" id="WP_188858223.1">
    <property type="nucleotide sequence ID" value="NZ_BMOS01000021.1"/>
</dbReference>
<dbReference type="AlphaFoldDB" id="A0A918D2T5"/>
<accession>A0A918D2T5</accession>
<dbReference type="InterPro" id="IPR036249">
    <property type="entry name" value="Thioredoxin-like_sf"/>
</dbReference>
<dbReference type="Gene3D" id="3.40.30.10">
    <property type="entry name" value="Glutaredoxin"/>
    <property type="match status" value="1"/>
</dbReference>
<proteinExistence type="predicted"/>
<feature type="domain" description="Thioredoxin" evidence="1">
    <location>
        <begin position="10"/>
        <end position="80"/>
    </location>
</feature>
<sequence>MQKVISKQLKKDSYLLYIYSPFCGTCHMARTILEKIEDIHGEEIFYEMNANFEEAFLHEHKIENVPCLLIKENNEVKEKVYTFYSTGNIYRYLFEYKPELFTGESY</sequence>
<dbReference type="SUPFAM" id="SSF52833">
    <property type="entry name" value="Thioredoxin-like"/>
    <property type="match status" value="1"/>
</dbReference>
<dbReference type="InterPro" id="IPR013766">
    <property type="entry name" value="Thioredoxin_domain"/>
</dbReference>
<gene>
    <name evidence="2" type="primary">yusE</name>
    <name evidence="2" type="ORF">GCM10007971_27200</name>
</gene>